<evidence type="ECO:0008006" key="4">
    <source>
        <dbReference type="Google" id="ProtNLM"/>
    </source>
</evidence>
<feature type="chain" id="PRO_5034765794" description="Malate dehydrogenase" evidence="1">
    <location>
        <begin position="20"/>
        <end position="232"/>
    </location>
</feature>
<dbReference type="PANTHER" id="PTHR35567">
    <property type="entry name" value="MALATE DEHYDROGENASE (AFU_ORTHOLOGUE AFUA_2G13800)"/>
    <property type="match status" value="1"/>
</dbReference>
<protein>
    <recommendedName>
        <fullName evidence="4">Malate dehydrogenase</fullName>
    </recommendedName>
</protein>
<feature type="signal peptide" evidence="1">
    <location>
        <begin position="1"/>
        <end position="19"/>
    </location>
</feature>
<evidence type="ECO:0000313" key="2">
    <source>
        <dbReference type="EMBL" id="KAF4618833.1"/>
    </source>
</evidence>
<reference evidence="2 3" key="1">
    <citation type="submission" date="2019-12" db="EMBL/GenBank/DDBJ databases">
        <authorList>
            <person name="Floudas D."/>
            <person name="Bentzer J."/>
            <person name="Ahren D."/>
            <person name="Johansson T."/>
            <person name="Persson P."/>
            <person name="Tunlid A."/>
        </authorList>
    </citation>
    <scope>NUCLEOTIDE SEQUENCE [LARGE SCALE GENOMIC DNA]</scope>
    <source>
        <strain evidence="2 3">CBS 102.39</strain>
    </source>
</reference>
<dbReference type="Pfam" id="PF11937">
    <property type="entry name" value="DUF3455"/>
    <property type="match status" value="1"/>
</dbReference>
<dbReference type="Proteomes" id="UP000521872">
    <property type="component" value="Unassembled WGS sequence"/>
</dbReference>
<accession>A0A8H4QX74</accession>
<organism evidence="2 3">
    <name type="scientific">Agrocybe pediades</name>
    <dbReference type="NCBI Taxonomy" id="84607"/>
    <lineage>
        <taxon>Eukaryota</taxon>
        <taxon>Fungi</taxon>
        <taxon>Dikarya</taxon>
        <taxon>Basidiomycota</taxon>
        <taxon>Agaricomycotina</taxon>
        <taxon>Agaricomycetes</taxon>
        <taxon>Agaricomycetidae</taxon>
        <taxon>Agaricales</taxon>
        <taxon>Agaricineae</taxon>
        <taxon>Strophariaceae</taxon>
        <taxon>Agrocybe</taxon>
    </lineage>
</organism>
<keyword evidence="1" id="KW-0732">Signal</keyword>
<dbReference type="EMBL" id="JAACJL010000017">
    <property type="protein sequence ID" value="KAF4618833.1"/>
    <property type="molecule type" value="Genomic_DNA"/>
</dbReference>
<gene>
    <name evidence="2" type="ORF">D9613_010045</name>
</gene>
<keyword evidence="3" id="KW-1185">Reference proteome</keyword>
<sequence>MKFSCTTLLTLAASTPLLAVSGLAVKRSGCDLSKVQLTNLPAPLAAPSSPASFVGIAIGTQNYTCTDAGVFTNVGALAELFDASCLVDTPLFASLSDLAIAAWKSAPPAVSASELIKTLHNFPTSAILGQHYYVTNPITGQGINPKWDFTSQGADAGKADAFVVAAKVNGASAPTGSQDIDWVQLGSIAGNLAKQVYRTDTRLGQPPATCTPGSPEIVVKYAAKYYGFGGSV</sequence>
<dbReference type="InterPro" id="IPR021851">
    <property type="entry name" value="DUF3455"/>
</dbReference>
<dbReference type="OrthoDB" id="1859733at2759"/>
<evidence type="ECO:0000313" key="3">
    <source>
        <dbReference type="Proteomes" id="UP000521872"/>
    </source>
</evidence>
<name>A0A8H4QX74_9AGAR</name>
<comment type="caution">
    <text evidence="2">The sequence shown here is derived from an EMBL/GenBank/DDBJ whole genome shotgun (WGS) entry which is preliminary data.</text>
</comment>
<dbReference type="PANTHER" id="PTHR35567:SF1">
    <property type="entry name" value="CONSERVED FUNGAL PROTEIN (AFU_ORTHOLOGUE AFUA_1G14230)"/>
    <property type="match status" value="1"/>
</dbReference>
<evidence type="ECO:0000256" key="1">
    <source>
        <dbReference type="SAM" id="SignalP"/>
    </source>
</evidence>
<dbReference type="AlphaFoldDB" id="A0A8H4QX74"/>
<proteinExistence type="predicted"/>